<comment type="caution">
    <text evidence="1">The sequence shown here is derived from an EMBL/GenBank/DDBJ whole genome shotgun (WGS) entry which is preliminary data.</text>
</comment>
<organism evidence="1 2">
    <name type="scientific">Salix purpurea</name>
    <name type="common">Purple osier willow</name>
    <dbReference type="NCBI Taxonomy" id="77065"/>
    <lineage>
        <taxon>Eukaryota</taxon>
        <taxon>Viridiplantae</taxon>
        <taxon>Streptophyta</taxon>
        <taxon>Embryophyta</taxon>
        <taxon>Tracheophyta</taxon>
        <taxon>Spermatophyta</taxon>
        <taxon>Magnoliopsida</taxon>
        <taxon>eudicotyledons</taxon>
        <taxon>Gunneridae</taxon>
        <taxon>Pentapetalae</taxon>
        <taxon>rosids</taxon>
        <taxon>fabids</taxon>
        <taxon>Malpighiales</taxon>
        <taxon>Salicaceae</taxon>
        <taxon>Saliceae</taxon>
        <taxon>Salix</taxon>
    </lineage>
</organism>
<dbReference type="EMBL" id="JAPFFK010000010">
    <property type="protein sequence ID" value="KAJ6740675.1"/>
    <property type="molecule type" value="Genomic_DNA"/>
</dbReference>
<protein>
    <submittedName>
        <fullName evidence="1">Uncharacterized protein</fullName>
    </submittedName>
</protein>
<dbReference type="AlphaFoldDB" id="A0A9Q0V214"/>
<evidence type="ECO:0000313" key="2">
    <source>
        <dbReference type="Proteomes" id="UP001151532"/>
    </source>
</evidence>
<evidence type="ECO:0000313" key="1">
    <source>
        <dbReference type="EMBL" id="KAJ6740675.1"/>
    </source>
</evidence>
<dbReference type="Proteomes" id="UP001151532">
    <property type="component" value="Chromosome 7"/>
</dbReference>
<accession>A0A9Q0V214</accession>
<keyword evidence="2" id="KW-1185">Reference proteome</keyword>
<proteinExistence type="predicted"/>
<reference evidence="1" key="2">
    <citation type="journal article" date="2023" name="Int. J. Mol. Sci.">
        <title>De Novo Assembly and Annotation of 11 Diverse Shrub Willow (Salix) Genomes Reveals Novel Gene Organization in Sex-Linked Regions.</title>
        <authorList>
            <person name="Hyden B."/>
            <person name="Feng K."/>
            <person name="Yates T.B."/>
            <person name="Jawdy S."/>
            <person name="Cereghino C."/>
            <person name="Smart L.B."/>
            <person name="Muchero W."/>
        </authorList>
    </citation>
    <scope>NUCLEOTIDE SEQUENCE</scope>
    <source>
        <tissue evidence="1">Shoot tip</tissue>
    </source>
</reference>
<name>A0A9Q0V214_SALPP</name>
<sequence length="111" mass="12113">MKELPVQDLTRDTSLASLIVKSRAIGVCKAPFSYKIAEVKPDLLLLTAVLVFTRDTSLASLIVKSRAIGVCKECRFSLQTSHASLNVKSRAIGVCKNFQIESLSIGPYTEL</sequence>
<reference evidence="1" key="1">
    <citation type="submission" date="2022-11" db="EMBL/GenBank/DDBJ databases">
        <authorList>
            <person name="Hyden B.L."/>
            <person name="Feng K."/>
            <person name="Yates T."/>
            <person name="Jawdy S."/>
            <person name="Smart L.B."/>
            <person name="Muchero W."/>
        </authorList>
    </citation>
    <scope>NUCLEOTIDE SEQUENCE</scope>
    <source>
        <tissue evidence="1">Shoot tip</tissue>
    </source>
</reference>
<gene>
    <name evidence="1" type="ORF">OIU79_000734</name>
</gene>